<gene>
    <name evidence="1" type="ORF">GSCOC_T00033222001</name>
</gene>
<organism evidence="1 2">
    <name type="scientific">Coffea canephora</name>
    <name type="common">Robusta coffee</name>
    <dbReference type="NCBI Taxonomy" id="49390"/>
    <lineage>
        <taxon>Eukaryota</taxon>
        <taxon>Viridiplantae</taxon>
        <taxon>Streptophyta</taxon>
        <taxon>Embryophyta</taxon>
        <taxon>Tracheophyta</taxon>
        <taxon>Spermatophyta</taxon>
        <taxon>Magnoliopsida</taxon>
        <taxon>eudicotyledons</taxon>
        <taxon>Gunneridae</taxon>
        <taxon>Pentapetalae</taxon>
        <taxon>asterids</taxon>
        <taxon>lamiids</taxon>
        <taxon>Gentianales</taxon>
        <taxon>Rubiaceae</taxon>
        <taxon>Ixoroideae</taxon>
        <taxon>Gardenieae complex</taxon>
        <taxon>Bertiereae - Coffeeae clade</taxon>
        <taxon>Coffeeae</taxon>
        <taxon>Coffea</taxon>
    </lineage>
</organism>
<dbReference type="Proteomes" id="UP000295252">
    <property type="component" value="Chromosome V"/>
</dbReference>
<evidence type="ECO:0000313" key="1">
    <source>
        <dbReference type="EMBL" id="CDP11158.1"/>
    </source>
</evidence>
<sequence>MRGKIGLNSSNFMESHKEMKMELHEFGISRMNLMLQIHYRFSQLNHFYRFGCAFGFPVVNPVLNTVDCNPYHHRCNTSDEIIDSIYIITTCSSCCWEVEIPGYTFHVFPEQS</sequence>
<dbReference type="AlphaFoldDB" id="A0A068UU73"/>
<name>A0A068UU73_COFCA</name>
<accession>A0A068UU73</accession>
<evidence type="ECO:0000313" key="2">
    <source>
        <dbReference type="Proteomes" id="UP000295252"/>
    </source>
</evidence>
<dbReference type="EMBL" id="HG739136">
    <property type="protein sequence ID" value="CDP11158.1"/>
    <property type="molecule type" value="Genomic_DNA"/>
</dbReference>
<dbReference type="Gramene" id="CDP11158">
    <property type="protein sequence ID" value="CDP11158"/>
    <property type="gene ID" value="GSCOC_T00033222001"/>
</dbReference>
<protein>
    <submittedName>
        <fullName evidence="1">Uncharacterized protein</fullName>
    </submittedName>
</protein>
<reference evidence="2" key="1">
    <citation type="journal article" date="2014" name="Science">
        <title>The coffee genome provides insight into the convergent evolution of caffeine biosynthesis.</title>
        <authorList>
            <person name="Denoeud F."/>
            <person name="Carretero-Paulet L."/>
            <person name="Dereeper A."/>
            <person name="Droc G."/>
            <person name="Guyot R."/>
            <person name="Pietrella M."/>
            <person name="Zheng C."/>
            <person name="Alberti A."/>
            <person name="Anthony F."/>
            <person name="Aprea G."/>
            <person name="Aury J.M."/>
            <person name="Bento P."/>
            <person name="Bernard M."/>
            <person name="Bocs S."/>
            <person name="Campa C."/>
            <person name="Cenci A."/>
            <person name="Combes M.C."/>
            <person name="Crouzillat D."/>
            <person name="Da Silva C."/>
            <person name="Daddiego L."/>
            <person name="De Bellis F."/>
            <person name="Dussert S."/>
            <person name="Garsmeur O."/>
            <person name="Gayraud T."/>
            <person name="Guignon V."/>
            <person name="Jahn K."/>
            <person name="Jamilloux V."/>
            <person name="Joet T."/>
            <person name="Labadie K."/>
            <person name="Lan T."/>
            <person name="Leclercq J."/>
            <person name="Lepelley M."/>
            <person name="Leroy T."/>
            <person name="Li L.T."/>
            <person name="Librado P."/>
            <person name="Lopez L."/>
            <person name="Munoz A."/>
            <person name="Noel B."/>
            <person name="Pallavicini A."/>
            <person name="Perrotta G."/>
            <person name="Poncet V."/>
            <person name="Pot D."/>
            <person name="Priyono X."/>
            <person name="Rigoreau M."/>
            <person name="Rouard M."/>
            <person name="Rozas J."/>
            <person name="Tranchant-Dubreuil C."/>
            <person name="VanBuren R."/>
            <person name="Zhang Q."/>
            <person name="Andrade A.C."/>
            <person name="Argout X."/>
            <person name="Bertrand B."/>
            <person name="de Kochko A."/>
            <person name="Graziosi G."/>
            <person name="Henry R.J."/>
            <person name="Jayarama X."/>
            <person name="Ming R."/>
            <person name="Nagai C."/>
            <person name="Rounsley S."/>
            <person name="Sankoff D."/>
            <person name="Giuliano G."/>
            <person name="Albert V.A."/>
            <person name="Wincker P."/>
            <person name="Lashermes P."/>
        </authorList>
    </citation>
    <scope>NUCLEOTIDE SEQUENCE [LARGE SCALE GENOMIC DNA]</scope>
    <source>
        <strain evidence="2">cv. DH200-94</strain>
    </source>
</reference>
<keyword evidence="2" id="KW-1185">Reference proteome</keyword>
<proteinExistence type="predicted"/>
<dbReference type="InParanoid" id="A0A068UU73"/>